<sequence>MMVEKSYLLLPCIGLAVTMWAAWFWKRSYRAAEKESERHARNAANLSGMLEEEREENERLRRYLKQAKARIAKYEGDRDKQEAFQKRERVLAAHAPDIPIVQFDSKTGQWRVR</sequence>
<organism evidence="3">
    <name type="scientific">Pseudomonas phage HRDY3</name>
    <dbReference type="NCBI Taxonomy" id="3236930"/>
    <lineage>
        <taxon>Viruses</taxon>
    </lineage>
</organism>
<proteinExistence type="predicted"/>
<keyword evidence="2" id="KW-0812">Transmembrane</keyword>
<dbReference type="EMBL" id="PQ015379">
    <property type="protein sequence ID" value="XDJ15327.1"/>
    <property type="molecule type" value="Genomic_DNA"/>
</dbReference>
<keyword evidence="2" id="KW-0472">Membrane</keyword>
<feature type="transmembrane region" description="Helical" evidence="2">
    <location>
        <begin position="6"/>
        <end position="25"/>
    </location>
</feature>
<evidence type="ECO:0000313" key="3">
    <source>
        <dbReference type="EMBL" id="XDJ15327.1"/>
    </source>
</evidence>
<feature type="coiled-coil region" evidence="1">
    <location>
        <begin position="36"/>
        <end position="84"/>
    </location>
</feature>
<keyword evidence="2" id="KW-1133">Transmembrane helix</keyword>
<protein>
    <submittedName>
        <fullName evidence="3">Uncharacterized protein</fullName>
    </submittedName>
</protein>
<evidence type="ECO:0000256" key="1">
    <source>
        <dbReference type="SAM" id="Coils"/>
    </source>
</evidence>
<reference evidence="3" key="1">
    <citation type="submission" date="2024-07" db="EMBL/GenBank/DDBJ databases">
        <authorList>
            <person name="Bringhurst R.M."/>
            <person name="Homer T.E."/>
        </authorList>
    </citation>
    <scope>NUCLEOTIDE SEQUENCE</scope>
</reference>
<evidence type="ECO:0000256" key="2">
    <source>
        <dbReference type="SAM" id="Phobius"/>
    </source>
</evidence>
<accession>A0AB39CER1</accession>
<keyword evidence="1" id="KW-0175">Coiled coil</keyword>
<name>A0AB39CER1_9VIRU</name>